<comment type="caution">
    <text evidence="1">The sequence shown here is derived from an EMBL/GenBank/DDBJ whole genome shotgun (WGS) entry which is preliminary data.</text>
</comment>
<evidence type="ECO:0000313" key="1">
    <source>
        <dbReference type="EMBL" id="MBO8442631.1"/>
    </source>
</evidence>
<dbReference type="AlphaFoldDB" id="A0A9D9E9U4"/>
<gene>
    <name evidence="1" type="ORF">IAC42_02565</name>
</gene>
<reference evidence="1" key="1">
    <citation type="submission" date="2020-10" db="EMBL/GenBank/DDBJ databases">
        <authorList>
            <person name="Gilroy R."/>
        </authorList>
    </citation>
    <scope>NUCLEOTIDE SEQUENCE</scope>
    <source>
        <strain evidence="1">11167</strain>
    </source>
</reference>
<dbReference type="EMBL" id="JADIMU010000016">
    <property type="protein sequence ID" value="MBO8442631.1"/>
    <property type="molecule type" value="Genomic_DNA"/>
</dbReference>
<name>A0A9D9E9U4_9SPIR</name>
<evidence type="ECO:0000313" key="2">
    <source>
        <dbReference type="Proteomes" id="UP000823633"/>
    </source>
</evidence>
<dbReference type="PROSITE" id="PS51257">
    <property type="entry name" value="PROKAR_LIPOPROTEIN"/>
    <property type="match status" value="1"/>
</dbReference>
<sequence length="133" mass="14549">MKGMRTAGRLRKGNRKSGKAMFLLIPLLSVLIGCASSPEVTEALIAQEQGRTTAPGTATMMLANLPPLPSVPEFPQGLDWGYSEELDLYTLPAADCDRLLEYRDVTLALYAEDVTLHQTSLQAVINRLCELDI</sequence>
<protein>
    <submittedName>
        <fullName evidence="1">Uncharacterized protein</fullName>
    </submittedName>
</protein>
<proteinExistence type="predicted"/>
<dbReference type="Proteomes" id="UP000823633">
    <property type="component" value="Unassembled WGS sequence"/>
</dbReference>
<accession>A0A9D9E9U4</accession>
<reference evidence="1" key="2">
    <citation type="journal article" date="2021" name="PeerJ">
        <title>Extensive microbial diversity within the chicken gut microbiome revealed by metagenomics and culture.</title>
        <authorList>
            <person name="Gilroy R."/>
            <person name="Ravi A."/>
            <person name="Getino M."/>
            <person name="Pursley I."/>
            <person name="Horton D.L."/>
            <person name="Alikhan N.F."/>
            <person name="Baker D."/>
            <person name="Gharbi K."/>
            <person name="Hall N."/>
            <person name="Watson M."/>
            <person name="Adriaenssens E.M."/>
            <person name="Foster-Nyarko E."/>
            <person name="Jarju S."/>
            <person name="Secka A."/>
            <person name="Antonio M."/>
            <person name="Oren A."/>
            <person name="Chaudhuri R.R."/>
            <person name="La Ragione R."/>
            <person name="Hildebrand F."/>
            <person name="Pallen M.J."/>
        </authorList>
    </citation>
    <scope>NUCLEOTIDE SEQUENCE</scope>
    <source>
        <strain evidence="1">11167</strain>
    </source>
</reference>
<organism evidence="1 2">
    <name type="scientific">Candidatus Aphodenecus pullistercoris</name>
    <dbReference type="NCBI Taxonomy" id="2840669"/>
    <lineage>
        <taxon>Bacteria</taxon>
        <taxon>Pseudomonadati</taxon>
        <taxon>Spirochaetota</taxon>
        <taxon>Spirochaetia</taxon>
        <taxon>Spirochaetales</taxon>
        <taxon>Candidatus Aphodenecus</taxon>
    </lineage>
</organism>